<reference evidence="3" key="1">
    <citation type="journal article" date="2021" name="PeerJ">
        <title>Extensive microbial diversity within the chicken gut microbiome revealed by metagenomics and culture.</title>
        <authorList>
            <person name="Gilroy R."/>
            <person name="Ravi A."/>
            <person name="Getino M."/>
            <person name="Pursley I."/>
            <person name="Horton D.L."/>
            <person name="Alikhan N.F."/>
            <person name="Baker D."/>
            <person name="Gharbi K."/>
            <person name="Hall N."/>
            <person name="Watson M."/>
            <person name="Adriaenssens E.M."/>
            <person name="Foster-Nyarko E."/>
            <person name="Jarju S."/>
            <person name="Secka A."/>
            <person name="Antonio M."/>
            <person name="Oren A."/>
            <person name="Chaudhuri R.R."/>
            <person name="La Ragione R."/>
            <person name="Hildebrand F."/>
            <person name="Pallen M.J."/>
        </authorList>
    </citation>
    <scope>NUCLEOTIDE SEQUENCE</scope>
    <source>
        <strain evidence="3">ChiHecec2B26-12326</strain>
    </source>
</reference>
<dbReference type="InterPro" id="IPR008302">
    <property type="entry name" value="NamZ"/>
</dbReference>
<evidence type="ECO:0000259" key="1">
    <source>
        <dbReference type="Pfam" id="PF07075"/>
    </source>
</evidence>
<evidence type="ECO:0000313" key="4">
    <source>
        <dbReference type="Proteomes" id="UP000823847"/>
    </source>
</evidence>
<dbReference type="InterPro" id="IPR048503">
    <property type="entry name" value="NamZ_C"/>
</dbReference>
<name>A0A9D1XS87_9BACT</name>
<dbReference type="Pfam" id="PF20732">
    <property type="entry name" value="NamZ_C"/>
    <property type="match status" value="1"/>
</dbReference>
<dbReference type="EMBL" id="DXEN01000005">
    <property type="protein sequence ID" value="HIX85099.1"/>
    <property type="molecule type" value="Genomic_DNA"/>
</dbReference>
<dbReference type="InterPro" id="IPR048502">
    <property type="entry name" value="NamZ_N"/>
</dbReference>
<dbReference type="Proteomes" id="UP000823847">
    <property type="component" value="Unassembled WGS sequence"/>
</dbReference>
<dbReference type="PANTHER" id="PTHR42915:SF1">
    <property type="entry name" value="PEPTIDOGLYCAN BETA-N-ACETYLMURAMIDASE NAMZ"/>
    <property type="match status" value="1"/>
</dbReference>
<dbReference type="PIRSF" id="PIRSF016719">
    <property type="entry name" value="UCP016719"/>
    <property type="match status" value="1"/>
</dbReference>
<sequence>MKQILRSLLILVCLIGGGHVQGETPLRLGAERMEIVTQLLRDKRVGLVVNQTSILEKRQVHLLDTLLAAGIDVRKVFAPEHGFRGTADAGEAVEDSKDLKTGVPIISIYGKNKKPSPEQLGDLDAVVFDIQDVGARFYTYISTLHYVMEACAEQDKELIVLDRPNPNDFVDGPIREEGYESFVSLDPLPLLHGLTVGELARMINGEGWLACAPDTCRLQVVAMENWTHGDPYWLPVKPSPNLPNDQAIRLYPSLCFFEATKVSVGRGTYYPFQVLGFPDPKYGDFSFTPTSLPGFDTNPLQKDKRCYGVDLREYPFEGGLTLRFFLAFYEKAGKDQAFFFARPRWFDLLAGTKQLRLQIIKGLTEEEIRATWQPGLERYKAMRKKYLLYPDYPTAS</sequence>
<feature type="domain" description="Peptidoglycan beta-N-acetylmuramidase NamZ C-terminal" evidence="2">
    <location>
        <begin position="250"/>
        <end position="389"/>
    </location>
</feature>
<comment type="caution">
    <text evidence="3">The sequence shown here is derived from an EMBL/GenBank/DDBJ whole genome shotgun (WGS) entry which is preliminary data.</text>
</comment>
<dbReference type="GO" id="GO:0033922">
    <property type="term" value="F:peptidoglycan beta-N-acetylmuramidase activity"/>
    <property type="evidence" value="ECO:0007669"/>
    <property type="project" value="InterPro"/>
</dbReference>
<accession>A0A9D1XS87</accession>
<proteinExistence type="predicted"/>
<evidence type="ECO:0000259" key="2">
    <source>
        <dbReference type="Pfam" id="PF20732"/>
    </source>
</evidence>
<dbReference type="AlphaFoldDB" id="A0A9D1XS87"/>
<dbReference type="PANTHER" id="PTHR42915">
    <property type="entry name" value="HYPOTHETICAL 460 KDA PROTEIN IN FEUA-SIGW INTERGENIC REGION [PRECURSOR]"/>
    <property type="match status" value="1"/>
</dbReference>
<dbReference type="Gene3D" id="3.40.50.12170">
    <property type="entry name" value="Uncharacterised protein PF07075, DUF1343"/>
    <property type="match status" value="1"/>
</dbReference>
<protein>
    <submittedName>
        <fullName evidence="3">DUF1343 domain-containing protein</fullName>
    </submittedName>
</protein>
<feature type="domain" description="Peptidoglycan beta-N-acetylmuramidase NamZ N-terminal" evidence="1">
    <location>
        <begin position="45"/>
        <end position="245"/>
    </location>
</feature>
<dbReference type="Pfam" id="PF07075">
    <property type="entry name" value="NamZ_N"/>
    <property type="match status" value="1"/>
</dbReference>
<gene>
    <name evidence="3" type="ORF">H9848_00580</name>
</gene>
<organism evidence="3 4">
    <name type="scientific">Candidatus Parabacteroides intestinigallinarum</name>
    <dbReference type="NCBI Taxonomy" id="2838722"/>
    <lineage>
        <taxon>Bacteria</taxon>
        <taxon>Pseudomonadati</taxon>
        <taxon>Bacteroidota</taxon>
        <taxon>Bacteroidia</taxon>
        <taxon>Bacteroidales</taxon>
        <taxon>Tannerellaceae</taxon>
        <taxon>Parabacteroides</taxon>
    </lineage>
</organism>
<reference evidence="3" key="2">
    <citation type="submission" date="2021-04" db="EMBL/GenBank/DDBJ databases">
        <authorList>
            <person name="Gilroy R."/>
        </authorList>
    </citation>
    <scope>NUCLEOTIDE SEQUENCE</scope>
    <source>
        <strain evidence="3">ChiHecec2B26-12326</strain>
    </source>
</reference>
<dbReference type="Gene3D" id="3.90.1150.140">
    <property type="match status" value="1"/>
</dbReference>
<evidence type="ECO:0000313" key="3">
    <source>
        <dbReference type="EMBL" id="HIX85099.1"/>
    </source>
</evidence>